<keyword evidence="2" id="KW-1185">Reference proteome</keyword>
<organism evidence="1 2">
    <name type="scientific">Alteromonas genovensis</name>
    <dbReference type="NCBI Taxonomy" id="471225"/>
    <lineage>
        <taxon>Bacteria</taxon>
        <taxon>Pseudomonadati</taxon>
        <taxon>Pseudomonadota</taxon>
        <taxon>Gammaproteobacteria</taxon>
        <taxon>Alteromonadales</taxon>
        <taxon>Alteromonadaceae</taxon>
        <taxon>Alteromonas/Salinimonas group</taxon>
        <taxon>Alteromonas</taxon>
    </lineage>
</organism>
<name>A0A6N9TK54_9ALTE</name>
<evidence type="ECO:0000313" key="2">
    <source>
        <dbReference type="Proteomes" id="UP000471381"/>
    </source>
</evidence>
<dbReference type="AlphaFoldDB" id="A0A6N9TK54"/>
<gene>
    <name evidence="1" type="ORF">GTQ48_15215</name>
</gene>
<reference evidence="1 2" key="1">
    <citation type="submission" date="2020-01" db="EMBL/GenBank/DDBJ databases">
        <title>Genomes of bacteria type strains.</title>
        <authorList>
            <person name="Chen J."/>
            <person name="Zhu S."/>
            <person name="Yang J."/>
        </authorList>
    </citation>
    <scope>NUCLEOTIDE SEQUENCE [LARGE SCALE GENOMIC DNA]</scope>
    <source>
        <strain evidence="1 2">LMG 24078</strain>
    </source>
</reference>
<proteinExistence type="predicted"/>
<accession>A0A6N9TK54</accession>
<dbReference type="RefSeq" id="WP_032096766.1">
    <property type="nucleotide sequence ID" value="NZ_JAAAWO010000013.1"/>
</dbReference>
<evidence type="ECO:0000313" key="1">
    <source>
        <dbReference type="EMBL" id="NDW16862.1"/>
    </source>
</evidence>
<sequence length="93" mass="11084">MKSEREKLVEKHSKLNQTDNAKVVSHVQREEKDGDWIRHTIMLEGIDVPFIYRRKHNYKSLTGARVNLTYYRHVEEVAGIEFETMKVVRVKRS</sequence>
<dbReference type="EMBL" id="JAAAWO010000013">
    <property type="protein sequence ID" value="NDW16862.1"/>
    <property type="molecule type" value="Genomic_DNA"/>
</dbReference>
<comment type="caution">
    <text evidence="1">The sequence shown here is derived from an EMBL/GenBank/DDBJ whole genome shotgun (WGS) entry which is preliminary data.</text>
</comment>
<dbReference type="Proteomes" id="UP000471381">
    <property type="component" value="Unassembled WGS sequence"/>
</dbReference>
<protein>
    <submittedName>
        <fullName evidence="1">Uncharacterized protein</fullName>
    </submittedName>
</protein>